<evidence type="ECO:0000313" key="1">
    <source>
        <dbReference type="EMBL" id="PLC10868.1"/>
    </source>
</evidence>
<dbReference type="InterPro" id="IPR021866">
    <property type="entry name" value="SpoIIAA-like"/>
</dbReference>
<sequence>MRSYRWFPTVGVTAMEQEDTMLETTVQPGTNIVTLNAHGGITAGEMLHMREVLDEVLRDHDSVRMVAIRGEIDVGDISPKALWLDLKSAGYVRKLERLAVVTDVDWEAKVSEWTSELLHIPTRRFHLAEQAAAQAWISQA</sequence>
<dbReference type="Proteomes" id="UP000234632">
    <property type="component" value="Unassembled WGS sequence"/>
</dbReference>
<dbReference type="Pfam" id="PF11964">
    <property type="entry name" value="SpoIIAA-like"/>
    <property type="match status" value="1"/>
</dbReference>
<dbReference type="InterPro" id="IPR036513">
    <property type="entry name" value="STAS_dom_sf"/>
</dbReference>
<reference evidence="1 2" key="1">
    <citation type="submission" date="2015-12" db="EMBL/GenBank/DDBJ databases">
        <authorList>
            <person name="Shamseldin A."/>
            <person name="Moawad H."/>
            <person name="Abd El-Rahim W.M."/>
            <person name="Sadowsky M.J."/>
        </authorList>
    </citation>
    <scope>NUCLEOTIDE SEQUENCE [LARGE SCALE GENOMIC DNA]</scope>
    <source>
        <strain evidence="1 2">S43</strain>
    </source>
</reference>
<accession>A0A2N4SY14</accession>
<dbReference type="InterPro" id="IPR038396">
    <property type="entry name" value="SpoIIAA-like_sf"/>
</dbReference>
<evidence type="ECO:0000313" key="2">
    <source>
        <dbReference type="Proteomes" id="UP000234632"/>
    </source>
</evidence>
<proteinExistence type="predicted"/>
<comment type="caution">
    <text evidence="1">The sequence shown here is derived from an EMBL/GenBank/DDBJ whole genome shotgun (WGS) entry which is preliminary data.</text>
</comment>
<dbReference type="Gene3D" id="3.40.50.10600">
    <property type="entry name" value="SpoIIaa-like domains"/>
    <property type="match status" value="1"/>
</dbReference>
<dbReference type="SUPFAM" id="SSF52091">
    <property type="entry name" value="SpoIIaa-like"/>
    <property type="match status" value="1"/>
</dbReference>
<evidence type="ECO:0008006" key="3">
    <source>
        <dbReference type="Google" id="ProtNLM"/>
    </source>
</evidence>
<name>A0A2N4SY14_9MICC</name>
<dbReference type="EMBL" id="LOMZ01000002">
    <property type="protein sequence ID" value="PLC10868.1"/>
    <property type="molecule type" value="Genomic_DNA"/>
</dbReference>
<organism evidence="1 2">
    <name type="scientific">Kocuria flava</name>
    <dbReference type="NCBI Taxonomy" id="446860"/>
    <lineage>
        <taxon>Bacteria</taxon>
        <taxon>Bacillati</taxon>
        <taxon>Actinomycetota</taxon>
        <taxon>Actinomycetes</taxon>
        <taxon>Micrococcales</taxon>
        <taxon>Micrococcaceae</taxon>
        <taxon>Kocuria</taxon>
    </lineage>
</organism>
<gene>
    <name evidence="1" type="ORF">AUQ48_16240</name>
</gene>
<protein>
    <recommendedName>
        <fullName evidence="3">STAS/SEC14 domain-containing protein</fullName>
    </recommendedName>
</protein>
<dbReference type="AlphaFoldDB" id="A0A2N4SY14"/>